<dbReference type="EMBL" id="MU151271">
    <property type="protein sequence ID" value="KAF9445958.1"/>
    <property type="molecule type" value="Genomic_DNA"/>
</dbReference>
<evidence type="ECO:0000313" key="2">
    <source>
        <dbReference type="EMBL" id="KAF9445958.1"/>
    </source>
</evidence>
<evidence type="ECO:0000313" key="3">
    <source>
        <dbReference type="Proteomes" id="UP000807342"/>
    </source>
</evidence>
<feature type="region of interest" description="Disordered" evidence="1">
    <location>
        <begin position="1"/>
        <end position="82"/>
    </location>
</feature>
<dbReference type="AlphaFoldDB" id="A0A9P6C235"/>
<name>A0A9P6C235_9AGAR</name>
<feature type="compositionally biased region" description="Polar residues" evidence="1">
    <location>
        <begin position="37"/>
        <end position="47"/>
    </location>
</feature>
<dbReference type="Proteomes" id="UP000807342">
    <property type="component" value="Unassembled WGS sequence"/>
</dbReference>
<proteinExistence type="predicted"/>
<accession>A0A9P6C235</accession>
<keyword evidence="3" id="KW-1185">Reference proteome</keyword>
<organism evidence="2 3">
    <name type="scientific">Macrolepiota fuliginosa MF-IS2</name>
    <dbReference type="NCBI Taxonomy" id="1400762"/>
    <lineage>
        <taxon>Eukaryota</taxon>
        <taxon>Fungi</taxon>
        <taxon>Dikarya</taxon>
        <taxon>Basidiomycota</taxon>
        <taxon>Agaricomycotina</taxon>
        <taxon>Agaricomycetes</taxon>
        <taxon>Agaricomycetidae</taxon>
        <taxon>Agaricales</taxon>
        <taxon>Agaricineae</taxon>
        <taxon>Agaricaceae</taxon>
        <taxon>Macrolepiota</taxon>
    </lineage>
</organism>
<comment type="caution">
    <text evidence="2">The sequence shown here is derived from an EMBL/GenBank/DDBJ whole genome shotgun (WGS) entry which is preliminary data.</text>
</comment>
<reference evidence="2" key="1">
    <citation type="submission" date="2020-11" db="EMBL/GenBank/DDBJ databases">
        <authorList>
            <consortium name="DOE Joint Genome Institute"/>
            <person name="Ahrendt S."/>
            <person name="Riley R."/>
            <person name="Andreopoulos W."/>
            <person name="Labutti K."/>
            <person name="Pangilinan J."/>
            <person name="Ruiz-Duenas F.J."/>
            <person name="Barrasa J.M."/>
            <person name="Sanchez-Garcia M."/>
            <person name="Camarero S."/>
            <person name="Miyauchi S."/>
            <person name="Serrano A."/>
            <person name="Linde D."/>
            <person name="Babiker R."/>
            <person name="Drula E."/>
            <person name="Ayuso-Fernandez I."/>
            <person name="Pacheco R."/>
            <person name="Padilla G."/>
            <person name="Ferreira P."/>
            <person name="Barriuso J."/>
            <person name="Kellner H."/>
            <person name="Castanera R."/>
            <person name="Alfaro M."/>
            <person name="Ramirez L."/>
            <person name="Pisabarro A.G."/>
            <person name="Kuo A."/>
            <person name="Tritt A."/>
            <person name="Lipzen A."/>
            <person name="He G."/>
            <person name="Yan M."/>
            <person name="Ng V."/>
            <person name="Cullen D."/>
            <person name="Martin F."/>
            <person name="Rosso M.-N."/>
            <person name="Henrissat B."/>
            <person name="Hibbett D."/>
            <person name="Martinez A.T."/>
            <person name="Grigoriev I.V."/>
        </authorList>
    </citation>
    <scope>NUCLEOTIDE SEQUENCE</scope>
    <source>
        <strain evidence="2">MF-IS2</strain>
    </source>
</reference>
<protein>
    <submittedName>
        <fullName evidence="2">Uncharacterized protein</fullName>
    </submittedName>
</protein>
<sequence>MIKKERERVGRLEKTIEPANNVPDPVSPQSHAVFLRQVTQRATTQHPSRVMSPPTDVDFSRGLPTPVTDVPSSPLPMAIIGSDLPGASDKRVNSLDHIPHQAYTTPVYRV</sequence>
<evidence type="ECO:0000256" key="1">
    <source>
        <dbReference type="SAM" id="MobiDB-lite"/>
    </source>
</evidence>
<gene>
    <name evidence="2" type="ORF">P691DRAFT_804968</name>
</gene>
<feature type="compositionally biased region" description="Basic and acidic residues" evidence="1">
    <location>
        <begin position="1"/>
        <end position="16"/>
    </location>
</feature>